<dbReference type="InterPro" id="IPR037185">
    <property type="entry name" value="EmrE-like"/>
</dbReference>
<keyword evidence="9" id="KW-1185">Reference proteome</keyword>
<comment type="similarity">
    <text evidence="2">Belongs to the drug/metabolite transporter (DMT) superfamily. Plant drug/metabolite exporter (P-DME) (TC 2.A.7.4) family.</text>
</comment>
<dbReference type="Proteomes" id="UP001412067">
    <property type="component" value="Unassembled WGS sequence"/>
</dbReference>
<feature type="transmembrane region" description="Helical" evidence="6">
    <location>
        <begin position="176"/>
        <end position="198"/>
    </location>
</feature>
<evidence type="ECO:0000256" key="3">
    <source>
        <dbReference type="ARBA" id="ARBA00022692"/>
    </source>
</evidence>
<feature type="transmembrane region" description="Helical" evidence="6">
    <location>
        <begin position="87"/>
        <end position="103"/>
    </location>
</feature>
<dbReference type="PANTHER" id="PTHR22911">
    <property type="entry name" value="ACYL-MALONYL CONDENSING ENZYME-RELATED"/>
    <property type="match status" value="1"/>
</dbReference>
<proteinExistence type="inferred from homology"/>
<keyword evidence="4 6" id="KW-1133">Transmembrane helix</keyword>
<protein>
    <recommendedName>
        <fullName evidence="7">EamA domain-containing protein</fullName>
    </recommendedName>
</protein>
<feature type="transmembrane region" description="Helical" evidence="6">
    <location>
        <begin position="277"/>
        <end position="298"/>
    </location>
</feature>
<name>A0ABR2LFD1_9ASPA</name>
<evidence type="ECO:0000256" key="1">
    <source>
        <dbReference type="ARBA" id="ARBA00004141"/>
    </source>
</evidence>
<feature type="transmembrane region" description="Helical" evidence="6">
    <location>
        <begin position="304"/>
        <end position="326"/>
    </location>
</feature>
<feature type="transmembrane region" description="Helical" evidence="6">
    <location>
        <begin position="207"/>
        <end position="225"/>
    </location>
</feature>
<organism evidence="8 9">
    <name type="scientific">Platanthera guangdongensis</name>
    <dbReference type="NCBI Taxonomy" id="2320717"/>
    <lineage>
        <taxon>Eukaryota</taxon>
        <taxon>Viridiplantae</taxon>
        <taxon>Streptophyta</taxon>
        <taxon>Embryophyta</taxon>
        <taxon>Tracheophyta</taxon>
        <taxon>Spermatophyta</taxon>
        <taxon>Magnoliopsida</taxon>
        <taxon>Liliopsida</taxon>
        <taxon>Asparagales</taxon>
        <taxon>Orchidaceae</taxon>
        <taxon>Orchidoideae</taxon>
        <taxon>Orchideae</taxon>
        <taxon>Orchidinae</taxon>
        <taxon>Platanthera</taxon>
    </lineage>
</organism>
<feature type="transmembrane region" description="Helical" evidence="6">
    <location>
        <begin position="115"/>
        <end position="136"/>
    </location>
</feature>
<evidence type="ECO:0000256" key="4">
    <source>
        <dbReference type="ARBA" id="ARBA00022989"/>
    </source>
</evidence>
<evidence type="ECO:0000256" key="5">
    <source>
        <dbReference type="ARBA" id="ARBA00023136"/>
    </source>
</evidence>
<dbReference type="SUPFAM" id="SSF103481">
    <property type="entry name" value="Multidrug resistance efflux transporter EmrE"/>
    <property type="match status" value="2"/>
</dbReference>
<dbReference type="EMBL" id="JBBWWR010000020">
    <property type="protein sequence ID" value="KAK8939681.1"/>
    <property type="molecule type" value="Genomic_DNA"/>
</dbReference>
<evidence type="ECO:0000313" key="8">
    <source>
        <dbReference type="EMBL" id="KAK8939681.1"/>
    </source>
</evidence>
<evidence type="ECO:0000256" key="2">
    <source>
        <dbReference type="ARBA" id="ARBA00007635"/>
    </source>
</evidence>
<sequence>MASADVGNGEMVGGSGLAHVIQVNNSEVADEISPLLLEAGDRHPRMNIFSVSYNRKRPPKEITLTVVEAEVNFLSQIFTWVWSGSKYSGLLCMVSSSTIYYIMEVMMDTFPVEGVPLFESIFTRCTIILLLSILWLKKVGHPVVAPKLARNLLTLRSLCGFISLLSFIYSVKNLPLSYAICLNLATPIVASIGAKIILQEKLALSDIGGLSLSYLGVLFIFQPTLLMQEAGGMIDTVSVTGGQTVYAVLLGLLSSFLSGICYCLIRAAAKASDHPVYTVLSFGLLASPISAICTLTLQEFVLPNLFTFFLMIVLGVLAFFAEVSLARGLQLEKICKTTNMIYVQVVFSQAWNMSYLGTSASSNKLIGCLLILVSVCGTLYIGPEKEPSDA</sequence>
<comment type="subcellular location">
    <subcellularLocation>
        <location evidence="1">Membrane</location>
        <topology evidence="1">Multi-pass membrane protein</topology>
    </subcellularLocation>
</comment>
<evidence type="ECO:0000256" key="6">
    <source>
        <dbReference type="SAM" id="Phobius"/>
    </source>
</evidence>
<feature type="domain" description="EamA" evidence="7">
    <location>
        <begin position="89"/>
        <end position="221"/>
    </location>
</feature>
<gene>
    <name evidence="8" type="ORF">KSP40_PGU005849</name>
</gene>
<feature type="transmembrane region" description="Helical" evidence="6">
    <location>
        <begin position="245"/>
        <end position="265"/>
    </location>
</feature>
<reference evidence="8 9" key="1">
    <citation type="journal article" date="2022" name="Nat. Plants">
        <title>Genomes of leafy and leafless Platanthera orchids illuminate the evolution of mycoheterotrophy.</title>
        <authorList>
            <person name="Li M.H."/>
            <person name="Liu K.W."/>
            <person name="Li Z."/>
            <person name="Lu H.C."/>
            <person name="Ye Q.L."/>
            <person name="Zhang D."/>
            <person name="Wang J.Y."/>
            <person name="Li Y.F."/>
            <person name="Zhong Z.M."/>
            <person name="Liu X."/>
            <person name="Yu X."/>
            <person name="Liu D.K."/>
            <person name="Tu X.D."/>
            <person name="Liu B."/>
            <person name="Hao Y."/>
            <person name="Liao X.Y."/>
            <person name="Jiang Y.T."/>
            <person name="Sun W.H."/>
            <person name="Chen J."/>
            <person name="Chen Y.Q."/>
            <person name="Ai Y."/>
            <person name="Zhai J.W."/>
            <person name="Wu S.S."/>
            <person name="Zhou Z."/>
            <person name="Hsiao Y.Y."/>
            <person name="Wu W.L."/>
            <person name="Chen Y.Y."/>
            <person name="Lin Y.F."/>
            <person name="Hsu J.L."/>
            <person name="Li C.Y."/>
            <person name="Wang Z.W."/>
            <person name="Zhao X."/>
            <person name="Zhong W.Y."/>
            <person name="Ma X.K."/>
            <person name="Ma L."/>
            <person name="Huang J."/>
            <person name="Chen G.Z."/>
            <person name="Huang M.Z."/>
            <person name="Huang L."/>
            <person name="Peng D.H."/>
            <person name="Luo Y.B."/>
            <person name="Zou S.Q."/>
            <person name="Chen S.P."/>
            <person name="Lan S."/>
            <person name="Tsai W.C."/>
            <person name="Van de Peer Y."/>
            <person name="Liu Z.J."/>
        </authorList>
    </citation>
    <scope>NUCLEOTIDE SEQUENCE [LARGE SCALE GENOMIC DNA]</scope>
    <source>
        <strain evidence="8">Lor288</strain>
    </source>
</reference>
<evidence type="ECO:0000313" key="9">
    <source>
        <dbReference type="Proteomes" id="UP001412067"/>
    </source>
</evidence>
<dbReference type="Pfam" id="PF00892">
    <property type="entry name" value="EamA"/>
    <property type="match status" value="1"/>
</dbReference>
<dbReference type="PANTHER" id="PTHR22911:SF6">
    <property type="entry name" value="SOLUTE CARRIER FAMILY 35 MEMBER G1"/>
    <property type="match status" value="1"/>
</dbReference>
<feature type="transmembrane region" description="Helical" evidence="6">
    <location>
        <begin position="365"/>
        <end position="382"/>
    </location>
</feature>
<keyword evidence="5 6" id="KW-0472">Membrane</keyword>
<accession>A0ABR2LFD1</accession>
<keyword evidence="3 6" id="KW-0812">Transmembrane</keyword>
<feature type="transmembrane region" description="Helical" evidence="6">
    <location>
        <begin position="148"/>
        <end position="170"/>
    </location>
</feature>
<comment type="caution">
    <text evidence="8">The sequence shown here is derived from an EMBL/GenBank/DDBJ whole genome shotgun (WGS) entry which is preliminary data.</text>
</comment>
<dbReference type="InterPro" id="IPR000620">
    <property type="entry name" value="EamA_dom"/>
</dbReference>
<evidence type="ECO:0000259" key="7">
    <source>
        <dbReference type="Pfam" id="PF00892"/>
    </source>
</evidence>